<keyword evidence="1" id="KW-0732">Signal</keyword>
<evidence type="ECO:0000313" key="2">
    <source>
        <dbReference type="EMBL" id="JAB54919.1"/>
    </source>
</evidence>
<sequence length="165" mass="17703">MNKYLAFAVIVLVFASGLNGQSVGGTGLGNPFYPNPYQSLYGGPYANLYGNPGANPYANPGAGYVNPYASLYKPRFASPQQPANGFENIATALVNTLPVELQAEASQLVSAGKAEYTKCEELLQSPQRYLYKQCTAVLLKNLLNQVTTLVNEAALNESSNVKQTQ</sequence>
<protein>
    <submittedName>
        <fullName evidence="2">Putative conserved secreted protein</fullName>
    </submittedName>
</protein>
<dbReference type="AlphaFoldDB" id="U5ENX8"/>
<accession>U5ENX8</accession>
<feature type="signal peptide" evidence="1">
    <location>
        <begin position="1"/>
        <end position="20"/>
    </location>
</feature>
<reference evidence="2" key="1">
    <citation type="journal article" date="2014" name="Insect Biochem. Mol. Biol.">
        <title>An insight into the sialome of the frog biting fly, Corethrella appendiculata.</title>
        <authorList>
            <person name="Ribeiro J.M.C."/>
            <person name="Chagas A.C."/>
            <person name="Pham V.M."/>
            <person name="Lounibos L.P."/>
            <person name="Calvo E."/>
        </authorList>
    </citation>
    <scope>NUCLEOTIDE SEQUENCE</scope>
    <source>
        <tissue evidence="2">Salivary glands</tissue>
    </source>
</reference>
<evidence type="ECO:0000256" key="1">
    <source>
        <dbReference type="SAM" id="SignalP"/>
    </source>
</evidence>
<name>U5ENX8_9DIPT</name>
<dbReference type="EMBL" id="GANO01004952">
    <property type="protein sequence ID" value="JAB54919.1"/>
    <property type="molecule type" value="mRNA"/>
</dbReference>
<proteinExistence type="evidence at transcript level"/>
<organism evidence="2">
    <name type="scientific">Corethrella appendiculata</name>
    <dbReference type="NCBI Taxonomy" id="1370023"/>
    <lineage>
        <taxon>Eukaryota</taxon>
        <taxon>Metazoa</taxon>
        <taxon>Ecdysozoa</taxon>
        <taxon>Arthropoda</taxon>
        <taxon>Hexapoda</taxon>
        <taxon>Insecta</taxon>
        <taxon>Pterygota</taxon>
        <taxon>Neoptera</taxon>
        <taxon>Endopterygota</taxon>
        <taxon>Diptera</taxon>
        <taxon>Nematocera</taxon>
        <taxon>Culicoidea</taxon>
        <taxon>Chaoboridae</taxon>
        <taxon>Corethrella</taxon>
    </lineage>
</organism>
<feature type="chain" id="PRO_5004659495" evidence="1">
    <location>
        <begin position="21"/>
        <end position="165"/>
    </location>
</feature>